<keyword evidence="6" id="KW-0067">ATP-binding</keyword>
<comment type="caution">
    <text evidence="12">The sequence shown here is derived from an EMBL/GenBank/DDBJ whole genome shotgun (WGS) entry which is preliminary data.</text>
</comment>
<dbReference type="GO" id="GO:0016887">
    <property type="term" value="F:ATP hydrolysis activity"/>
    <property type="evidence" value="ECO:0007669"/>
    <property type="project" value="InterPro"/>
</dbReference>
<evidence type="ECO:0000313" key="13">
    <source>
        <dbReference type="Proteomes" id="UP000631114"/>
    </source>
</evidence>
<dbReference type="InterPro" id="IPR043926">
    <property type="entry name" value="ABCG_dom"/>
</dbReference>
<comment type="subcellular location">
    <subcellularLocation>
        <location evidence="1">Membrane</location>
        <topology evidence="1">Multi-pass membrane protein</topology>
    </subcellularLocation>
</comment>
<evidence type="ECO:0000256" key="3">
    <source>
        <dbReference type="ARBA" id="ARBA00022448"/>
    </source>
</evidence>
<keyword evidence="8 10" id="KW-0472">Membrane</keyword>
<dbReference type="GO" id="GO:0005886">
    <property type="term" value="C:plasma membrane"/>
    <property type="evidence" value="ECO:0007669"/>
    <property type="project" value="TreeGrafter"/>
</dbReference>
<organism evidence="12 13">
    <name type="scientific">Coptis chinensis</name>
    <dbReference type="NCBI Taxonomy" id="261450"/>
    <lineage>
        <taxon>Eukaryota</taxon>
        <taxon>Viridiplantae</taxon>
        <taxon>Streptophyta</taxon>
        <taxon>Embryophyta</taxon>
        <taxon>Tracheophyta</taxon>
        <taxon>Spermatophyta</taxon>
        <taxon>Magnoliopsida</taxon>
        <taxon>Ranunculales</taxon>
        <taxon>Ranunculaceae</taxon>
        <taxon>Coptidoideae</taxon>
        <taxon>Coptis</taxon>
    </lineage>
</organism>
<feature type="transmembrane region" description="Helical" evidence="10">
    <location>
        <begin position="631"/>
        <end position="652"/>
    </location>
</feature>
<dbReference type="Pfam" id="PF01061">
    <property type="entry name" value="ABC2_membrane"/>
    <property type="match status" value="1"/>
</dbReference>
<feature type="region of interest" description="Disordered" evidence="9">
    <location>
        <begin position="1"/>
        <end position="26"/>
    </location>
</feature>
<keyword evidence="7 10" id="KW-1133">Transmembrane helix</keyword>
<proteinExistence type="inferred from homology"/>
<evidence type="ECO:0000256" key="7">
    <source>
        <dbReference type="ARBA" id="ARBA00022989"/>
    </source>
</evidence>
<dbReference type="PROSITE" id="PS50893">
    <property type="entry name" value="ABC_TRANSPORTER_2"/>
    <property type="match status" value="1"/>
</dbReference>
<dbReference type="SMART" id="SM00382">
    <property type="entry name" value="AAA"/>
    <property type="match status" value="1"/>
</dbReference>
<dbReference type="PANTHER" id="PTHR48041:SF56">
    <property type="entry name" value="ABC TRANSPORTER G FAMILY MEMBER 25"/>
    <property type="match status" value="1"/>
</dbReference>
<dbReference type="EMBL" id="JADFTS010000004">
    <property type="protein sequence ID" value="KAF9608470.1"/>
    <property type="molecule type" value="Genomic_DNA"/>
</dbReference>
<keyword evidence="4 10" id="KW-0812">Transmembrane</keyword>
<dbReference type="GO" id="GO:0140359">
    <property type="term" value="F:ABC-type transporter activity"/>
    <property type="evidence" value="ECO:0007669"/>
    <property type="project" value="InterPro"/>
</dbReference>
<evidence type="ECO:0000256" key="2">
    <source>
        <dbReference type="ARBA" id="ARBA00005814"/>
    </source>
</evidence>
<feature type="domain" description="ABC transporter" evidence="11">
    <location>
        <begin position="68"/>
        <end position="314"/>
    </location>
</feature>
<evidence type="ECO:0000256" key="8">
    <source>
        <dbReference type="ARBA" id="ARBA00023136"/>
    </source>
</evidence>
<name>A0A835LUZ3_9MAGN</name>
<dbReference type="InterPro" id="IPR050352">
    <property type="entry name" value="ABCG_transporters"/>
</dbReference>
<feature type="transmembrane region" description="Helical" evidence="10">
    <location>
        <begin position="443"/>
        <end position="464"/>
    </location>
</feature>
<dbReference type="InterPro" id="IPR003439">
    <property type="entry name" value="ABC_transporter-like_ATP-bd"/>
</dbReference>
<dbReference type="AlphaFoldDB" id="A0A835LUZ3"/>
<feature type="transmembrane region" description="Helical" evidence="10">
    <location>
        <begin position="485"/>
        <end position="511"/>
    </location>
</feature>
<dbReference type="Gene3D" id="3.40.50.300">
    <property type="entry name" value="P-loop containing nucleotide triphosphate hydrolases"/>
    <property type="match status" value="1"/>
</dbReference>
<dbReference type="FunFam" id="3.40.50.300:FF:000337">
    <property type="entry name" value="ABC transporter G family member 22"/>
    <property type="match status" value="1"/>
</dbReference>
<sequence length="662" mass="72591">MSVQGDEESATTNGRSPDGPKLQRDHPNLDCLISSCFPITLEFMDISYRVKLERKSGSGSGGCVKRIFTSDSTTRTTGKTGHVMSGERAILDGITGMVAPGEILAILGPSGSGKSTLLTALAGRLTGNCFTGTVLANGRRLTKPVLRRTGFVTQDDVLYPHLTVKETLVFCSLLRLPNTLTKNEKILVAESVISELGLGKCEDTIIGNSFLRGVSGGERKRVSIGHEMLVNPSLLLLDEPTSGLDSTAAHRLVLILDSLAKKGKTIVTSMHQPSSRVYHVFHSVLVLSEGRCLYFGKGSDAMGYFGSLGFSPSFPMNPADFLLDLANGVYQFEGQSEGEKPDVRQTLVASYNSLLAPKVKEACMVAANSTLRGKRSYKEENKRSITSTSWFNQFTILLQRSLKERTHESFNSLRVFQVIAAAFLAGIMWWHSDIRDVQDRLGLLFFITIFWGVFPSFNAVFAFPQERAIFLKERASGMYTLSSYFMARVVGDLPMELILPTIFVTVTYWMAGLKPEIGAFILTVAVLLGYVMVAQGLGLALGAVIMDAKQASTVVTVTMLAFVLTGGFYVHKVPVCMAWMKYTSITFYCYRLLIGIQYDSELMCSRRSSSSSYAVHCKVFEGDVAGQLHPLLSIVILVFMFVGYRLIAYVALRRVKAFSAAP</sequence>
<gene>
    <name evidence="12" type="ORF">IFM89_009836</name>
</gene>
<evidence type="ECO:0000256" key="6">
    <source>
        <dbReference type="ARBA" id="ARBA00022840"/>
    </source>
</evidence>
<dbReference type="SUPFAM" id="SSF52540">
    <property type="entry name" value="P-loop containing nucleoside triphosphate hydrolases"/>
    <property type="match status" value="1"/>
</dbReference>
<protein>
    <recommendedName>
        <fullName evidence="11">ABC transporter domain-containing protein</fullName>
    </recommendedName>
</protein>
<dbReference type="Proteomes" id="UP000631114">
    <property type="component" value="Unassembled WGS sequence"/>
</dbReference>
<dbReference type="Pfam" id="PF00005">
    <property type="entry name" value="ABC_tran"/>
    <property type="match status" value="1"/>
</dbReference>
<accession>A0A835LUZ3</accession>
<dbReference type="InterPro" id="IPR003593">
    <property type="entry name" value="AAA+_ATPase"/>
</dbReference>
<dbReference type="PANTHER" id="PTHR48041">
    <property type="entry name" value="ABC TRANSPORTER G FAMILY MEMBER 28"/>
    <property type="match status" value="1"/>
</dbReference>
<evidence type="ECO:0000256" key="1">
    <source>
        <dbReference type="ARBA" id="ARBA00004141"/>
    </source>
</evidence>
<keyword evidence="3" id="KW-0813">Transport</keyword>
<evidence type="ECO:0000256" key="10">
    <source>
        <dbReference type="SAM" id="Phobius"/>
    </source>
</evidence>
<keyword evidence="13" id="KW-1185">Reference proteome</keyword>
<dbReference type="Pfam" id="PF19055">
    <property type="entry name" value="ABC2_membrane_7"/>
    <property type="match status" value="1"/>
</dbReference>
<evidence type="ECO:0000259" key="11">
    <source>
        <dbReference type="PROSITE" id="PS50893"/>
    </source>
</evidence>
<reference evidence="12 13" key="1">
    <citation type="submission" date="2020-10" db="EMBL/GenBank/DDBJ databases">
        <title>The Coptis chinensis genome and diversification of protoberbering-type alkaloids.</title>
        <authorList>
            <person name="Wang B."/>
            <person name="Shu S."/>
            <person name="Song C."/>
            <person name="Liu Y."/>
        </authorList>
    </citation>
    <scope>NUCLEOTIDE SEQUENCE [LARGE SCALE GENOMIC DNA]</scope>
    <source>
        <strain evidence="12">HL-2020</strain>
        <tissue evidence="12">Leaf</tissue>
    </source>
</reference>
<dbReference type="GO" id="GO:0005524">
    <property type="term" value="F:ATP binding"/>
    <property type="evidence" value="ECO:0007669"/>
    <property type="project" value="UniProtKB-KW"/>
</dbReference>
<evidence type="ECO:0000256" key="9">
    <source>
        <dbReference type="SAM" id="MobiDB-lite"/>
    </source>
</evidence>
<dbReference type="OrthoDB" id="245989at2759"/>
<comment type="similarity">
    <text evidence="2">Belongs to the ABC transporter superfamily. ABCG family. Eye pigment precursor importer (TC 3.A.1.204) subfamily.</text>
</comment>
<feature type="transmembrane region" description="Helical" evidence="10">
    <location>
        <begin position="551"/>
        <end position="570"/>
    </location>
</feature>
<feature type="transmembrane region" description="Helical" evidence="10">
    <location>
        <begin position="413"/>
        <end position="431"/>
    </location>
</feature>
<evidence type="ECO:0000256" key="4">
    <source>
        <dbReference type="ARBA" id="ARBA00022692"/>
    </source>
</evidence>
<evidence type="ECO:0000313" key="12">
    <source>
        <dbReference type="EMBL" id="KAF9608470.1"/>
    </source>
</evidence>
<dbReference type="InterPro" id="IPR013525">
    <property type="entry name" value="ABC2_TM"/>
</dbReference>
<feature type="transmembrane region" description="Helical" evidence="10">
    <location>
        <begin position="517"/>
        <end position="544"/>
    </location>
</feature>
<keyword evidence="5" id="KW-0547">Nucleotide-binding</keyword>
<dbReference type="InterPro" id="IPR027417">
    <property type="entry name" value="P-loop_NTPase"/>
</dbReference>
<dbReference type="CDD" id="cd03213">
    <property type="entry name" value="ABCG_EPDR"/>
    <property type="match status" value="1"/>
</dbReference>
<evidence type="ECO:0000256" key="5">
    <source>
        <dbReference type="ARBA" id="ARBA00022741"/>
    </source>
</evidence>